<evidence type="ECO:0000313" key="1">
    <source>
        <dbReference type="EMBL" id="KGF03647.1"/>
    </source>
</evidence>
<accession>A0A095YAN0</accession>
<dbReference type="AlphaFoldDB" id="A0A095YAN0"/>
<gene>
    <name evidence="1" type="ORF">HMPREF1630_06245</name>
</gene>
<dbReference type="InterPro" id="IPR010298">
    <property type="entry name" value="YacP-like"/>
</dbReference>
<dbReference type="Pfam" id="PF05991">
    <property type="entry name" value="NYN_YacP"/>
    <property type="match status" value="1"/>
</dbReference>
<protein>
    <submittedName>
        <fullName evidence="1">Tetracycline resistance protein</fullName>
    </submittedName>
</protein>
<sequence length="174" mass="20026">MVLVKKNITYVDGYNVINKWPKLREATRESLATARDNLIEDLAEYSFLTGEKLVIVFDAYNLDRLKETSIEKYGMKIVFTKRFQTADTYIEAELARIARRHNVKVVTDDGQVQNMALVKGAVRMTALELKTDLDILRSKIKKTKKASFNQNYDAYPISKTLKAKLDELKIDLDD</sequence>
<dbReference type="EMBL" id="JRMW01000037">
    <property type="protein sequence ID" value="KGF03647.1"/>
    <property type="molecule type" value="Genomic_DNA"/>
</dbReference>
<organism evidence="1 2">
    <name type="scientific">Anaerococcus lactolyticus S7-1-13</name>
    <dbReference type="NCBI Taxonomy" id="1284686"/>
    <lineage>
        <taxon>Bacteria</taxon>
        <taxon>Bacillati</taxon>
        <taxon>Bacillota</taxon>
        <taxon>Tissierellia</taxon>
        <taxon>Tissierellales</taxon>
        <taxon>Peptoniphilaceae</taxon>
        <taxon>Anaerococcus</taxon>
    </lineage>
</organism>
<reference evidence="1 2" key="1">
    <citation type="submission" date="2014-07" db="EMBL/GenBank/DDBJ databases">
        <authorList>
            <person name="McCorrison J."/>
            <person name="Sanka R."/>
            <person name="Torralba M."/>
            <person name="Gillis M."/>
            <person name="Haft D.H."/>
            <person name="Methe B."/>
            <person name="Sutton G."/>
            <person name="Nelson K.E."/>
        </authorList>
    </citation>
    <scope>NUCLEOTIDE SEQUENCE [LARGE SCALE GENOMIC DNA]</scope>
    <source>
        <strain evidence="1 2">S7-1-13</strain>
    </source>
</reference>
<proteinExistence type="predicted"/>
<dbReference type="OrthoDB" id="9792160at2"/>
<dbReference type="eggNOG" id="COG3688">
    <property type="taxonomic scope" value="Bacteria"/>
</dbReference>
<dbReference type="CDD" id="cd10912">
    <property type="entry name" value="PIN_YacP-like"/>
    <property type="match status" value="1"/>
</dbReference>
<dbReference type="RefSeq" id="WP_037328056.1">
    <property type="nucleotide sequence ID" value="NZ_JRMW01000037.1"/>
</dbReference>
<evidence type="ECO:0000313" key="2">
    <source>
        <dbReference type="Proteomes" id="UP000029579"/>
    </source>
</evidence>
<dbReference type="PANTHER" id="PTHR34547">
    <property type="entry name" value="YACP-LIKE NYN DOMAIN PROTEIN"/>
    <property type="match status" value="1"/>
</dbReference>
<dbReference type="Proteomes" id="UP000029579">
    <property type="component" value="Unassembled WGS sequence"/>
</dbReference>
<dbReference type="PANTHER" id="PTHR34547:SF1">
    <property type="entry name" value="YACP-LIKE NYN DOMAIN PROTEIN"/>
    <property type="match status" value="1"/>
</dbReference>
<comment type="caution">
    <text evidence="1">The sequence shown here is derived from an EMBL/GenBank/DDBJ whole genome shotgun (WGS) entry which is preliminary data.</text>
</comment>
<name>A0A095YAN0_9FIRM</name>